<evidence type="ECO:0000259" key="2">
    <source>
        <dbReference type="Pfam" id="PF17109"/>
    </source>
</evidence>
<feature type="coiled-coil region" evidence="1">
    <location>
        <begin position="133"/>
        <end position="160"/>
    </location>
</feature>
<evidence type="ECO:0000313" key="4">
    <source>
        <dbReference type="Proteomes" id="UP000053593"/>
    </source>
</evidence>
<dbReference type="Proteomes" id="UP000053593">
    <property type="component" value="Unassembled WGS sequence"/>
</dbReference>
<dbReference type="HOGENOM" id="CLU_056579_1_0_1"/>
<dbReference type="OrthoDB" id="7464126at2759"/>
<keyword evidence="4" id="KW-1185">Reference proteome</keyword>
<evidence type="ECO:0000313" key="3">
    <source>
        <dbReference type="EMBL" id="KIK60102.1"/>
    </source>
</evidence>
<keyword evidence="1" id="KW-0175">Coiled coil</keyword>
<dbReference type="Pfam" id="PF17109">
    <property type="entry name" value="Goodbye"/>
    <property type="match status" value="1"/>
</dbReference>
<gene>
    <name evidence="3" type="ORF">GYMLUDRAFT_244542</name>
</gene>
<sequence length="325" mass="37074">MTEHPGTPSILARAAISIASAIARPVTNDFEKLWVKALVSYKEQTGRNLYQVQVAQFPDHPSVDNIVSILETKSKGFKAFREKDKNIRKVLKPFVRLVEMFNDTVGDMASASVPGGKAIFVAFGVLLEATKGVTEVYDALEELSEKLQDALTRIELHFNTDSKPSSRLRDIFIEMLVQVLHVFGFLIKYPESKAKKTLHVFWQRSKDLGKSLLGEKEVQEALQKLDKLTNREALMEIAEIHNKVHDTGIKVDNIVVMQLDEQSKKWLSPPDVYQHHNTIYKAQYKGTGTWLFKPNSKFSQWKEGKNSVLWIHGKRVLFTFPYVLF</sequence>
<dbReference type="AlphaFoldDB" id="A0A0D0CN42"/>
<organism evidence="3 4">
    <name type="scientific">Collybiopsis luxurians FD-317 M1</name>
    <dbReference type="NCBI Taxonomy" id="944289"/>
    <lineage>
        <taxon>Eukaryota</taxon>
        <taxon>Fungi</taxon>
        <taxon>Dikarya</taxon>
        <taxon>Basidiomycota</taxon>
        <taxon>Agaricomycotina</taxon>
        <taxon>Agaricomycetes</taxon>
        <taxon>Agaricomycetidae</taxon>
        <taxon>Agaricales</taxon>
        <taxon>Marasmiineae</taxon>
        <taxon>Omphalotaceae</taxon>
        <taxon>Collybiopsis</taxon>
        <taxon>Collybiopsis luxurians</taxon>
    </lineage>
</organism>
<protein>
    <recommendedName>
        <fullName evidence="2">Fungal STAND N-terminal Goodbye domain-containing protein</fullName>
    </recommendedName>
</protein>
<reference evidence="3 4" key="1">
    <citation type="submission" date="2014-04" db="EMBL/GenBank/DDBJ databases">
        <title>Evolutionary Origins and Diversification of the Mycorrhizal Mutualists.</title>
        <authorList>
            <consortium name="DOE Joint Genome Institute"/>
            <consortium name="Mycorrhizal Genomics Consortium"/>
            <person name="Kohler A."/>
            <person name="Kuo A."/>
            <person name="Nagy L.G."/>
            <person name="Floudas D."/>
            <person name="Copeland A."/>
            <person name="Barry K.W."/>
            <person name="Cichocki N."/>
            <person name="Veneault-Fourrey C."/>
            <person name="LaButti K."/>
            <person name="Lindquist E.A."/>
            <person name="Lipzen A."/>
            <person name="Lundell T."/>
            <person name="Morin E."/>
            <person name="Murat C."/>
            <person name="Riley R."/>
            <person name="Ohm R."/>
            <person name="Sun H."/>
            <person name="Tunlid A."/>
            <person name="Henrissat B."/>
            <person name="Grigoriev I.V."/>
            <person name="Hibbett D.S."/>
            <person name="Martin F."/>
        </authorList>
    </citation>
    <scope>NUCLEOTIDE SEQUENCE [LARGE SCALE GENOMIC DNA]</scope>
    <source>
        <strain evidence="3 4">FD-317 M1</strain>
    </source>
</reference>
<name>A0A0D0CN42_9AGAR</name>
<dbReference type="EMBL" id="KN834776">
    <property type="protein sequence ID" value="KIK60102.1"/>
    <property type="molecule type" value="Genomic_DNA"/>
</dbReference>
<proteinExistence type="predicted"/>
<accession>A0A0D0CN42</accession>
<feature type="domain" description="Fungal STAND N-terminal Goodbye" evidence="2">
    <location>
        <begin position="34"/>
        <end position="156"/>
    </location>
</feature>
<dbReference type="InterPro" id="IPR031350">
    <property type="entry name" value="Goodbye_dom"/>
</dbReference>
<dbReference type="PANTHER" id="PTHR10039">
    <property type="entry name" value="AMELOGENIN"/>
    <property type="match status" value="1"/>
</dbReference>
<evidence type="ECO:0000256" key="1">
    <source>
        <dbReference type="SAM" id="Coils"/>
    </source>
</evidence>
<dbReference type="PANTHER" id="PTHR10039:SF17">
    <property type="entry name" value="FUNGAL STAND N-TERMINAL GOODBYE DOMAIN-CONTAINING PROTEIN-RELATED"/>
    <property type="match status" value="1"/>
</dbReference>